<dbReference type="Gene3D" id="1.25.40.20">
    <property type="entry name" value="Ankyrin repeat-containing domain"/>
    <property type="match status" value="3"/>
</dbReference>
<evidence type="ECO:0000256" key="7">
    <source>
        <dbReference type="SAM" id="MobiDB-lite"/>
    </source>
</evidence>
<keyword evidence="10" id="KW-1185">Reference proteome</keyword>
<dbReference type="InterPro" id="IPR011009">
    <property type="entry name" value="Kinase-like_dom_sf"/>
</dbReference>
<dbReference type="AlphaFoldDB" id="A0A6G1GU13"/>
<dbReference type="InterPro" id="IPR036770">
    <property type="entry name" value="Ankyrin_rpt-contain_sf"/>
</dbReference>
<keyword evidence="2" id="KW-0808">Transferase</keyword>
<evidence type="ECO:0000313" key="9">
    <source>
        <dbReference type="EMBL" id="KAF1984415.1"/>
    </source>
</evidence>
<evidence type="ECO:0000256" key="3">
    <source>
        <dbReference type="ARBA" id="ARBA00022741"/>
    </source>
</evidence>
<evidence type="ECO:0000256" key="2">
    <source>
        <dbReference type="ARBA" id="ARBA00022679"/>
    </source>
</evidence>
<feature type="compositionally biased region" description="Low complexity" evidence="7">
    <location>
        <begin position="1"/>
        <end position="17"/>
    </location>
</feature>
<dbReference type="PANTHER" id="PTHR44329">
    <property type="entry name" value="SERINE/THREONINE-PROTEIN KINASE TNNI3K-RELATED"/>
    <property type="match status" value="1"/>
</dbReference>
<accession>A0A6G1GU13</accession>
<dbReference type="GO" id="GO:0004674">
    <property type="term" value="F:protein serine/threonine kinase activity"/>
    <property type="evidence" value="ECO:0007669"/>
    <property type="project" value="TreeGrafter"/>
</dbReference>
<reference evidence="9" key="1">
    <citation type="journal article" date="2020" name="Stud. Mycol.">
        <title>101 Dothideomycetes genomes: a test case for predicting lifestyles and emergence of pathogens.</title>
        <authorList>
            <person name="Haridas S."/>
            <person name="Albert R."/>
            <person name="Binder M."/>
            <person name="Bloem J."/>
            <person name="Labutti K."/>
            <person name="Salamov A."/>
            <person name="Andreopoulos B."/>
            <person name="Baker S."/>
            <person name="Barry K."/>
            <person name="Bills G."/>
            <person name="Bluhm B."/>
            <person name="Cannon C."/>
            <person name="Castanera R."/>
            <person name="Culley D."/>
            <person name="Daum C."/>
            <person name="Ezra D."/>
            <person name="Gonzalez J."/>
            <person name="Henrissat B."/>
            <person name="Kuo A."/>
            <person name="Liang C."/>
            <person name="Lipzen A."/>
            <person name="Lutzoni F."/>
            <person name="Magnuson J."/>
            <person name="Mondo S."/>
            <person name="Nolan M."/>
            <person name="Ohm R."/>
            <person name="Pangilinan J."/>
            <person name="Park H.-J."/>
            <person name="Ramirez L."/>
            <person name="Alfaro M."/>
            <person name="Sun H."/>
            <person name="Tritt A."/>
            <person name="Yoshinaga Y."/>
            <person name="Zwiers L.-H."/>
            <person name="Turgeon B."/>
            <person name="Goodwin S."/>
            <person name="Spatafora J."/>
            <person name="Crous P."/>
            <person name="Grigoriev I."/>
        </authorList>
    </citation>
    <scope>NUCLEOTIDE SEQUENCE</scope>
    <source>
        <strain evidence="9">CBS 113979</strain>
    </source>
</reference>
<dbReference type="EMBL" id="ML977168">
    <property type="protein sequence ID" value="KAF1984415.1"/>
    <property type="molecule type" value="Genomic_DNA"/>
</dbReference>
<feature type="repeat" description="ANK" evidence="6">
    <location>
        <begin position="650"/>
        <end position="682"/>
    </location>
</feature>
<evidence type="ECO:0000256" key="6">
    <source>
        <dbReference type="PROSITE-ProRule" id="PRU00023"/>
    </source>
</evidence>
<keyword evidence="3" id="KW-0547">Nucleotide-binding</keyword>
<dbReference type="InterPro" id="IPR002110">
    <property type="entry name" value="Ankyrin_rpt"/>
</dbReference>
<feature type="repeat" description="ANK" evidence="6">
    <location>
        <begin position="568"/>
        <end position="600"/>
    </location>
</feature>
<dbReference type="InterPro" id="IPR000719">
    <property type="entry name" value="Prot_kinase_dom"/>
</dbReference>
<evidence type="ECO:0000259" key="8">
    <source>
        <dbReference type="PROSITE" id="PS50011"/>
    </source>
</evidence>
<organism evidence="9 10">
    <name type="scientific">Aulographum hederae CBS 113979</name>
    <dbReference type="NCBI Taxonomy" id="1176131"/>
    <lineage>
        <taxon>Eukaryota</taxon>
        <taxon>Fungi</taxon>
        <taxon>Dikarya</taxon>
        <taxon>Ascomycota</taxon>
        <taxon>Pezizomycotina</taxon>
        <taxon>Dothideomycetes</taxon>
        <taxon>Pleosporomycetidae</taxon>
        <taxon>Aulographales</taxon>
        <taxon>Aulographaceae</taxon>
    </lineage>
</organism>
<proteinExistence type="inferred from homology"/>
<feature type="region of interest" description="Disordered" evidence="7">
    <location>
        <begin position="1"/>
        <end position="26"/>
    </location>
</feature>
<dbReference type="InterPro" id="IPR051681">
    <property type="entry name" value="Ser/Thr_Kinases-Pseudokinases"/>
</dbReference>
<dbReference type="PROSITE" id="PS50011">
    <property type="entry name" value="PROTEIN_KINASE_DOM"/>
    <property type="match status" value="1"/>
</dbReference>
<comment type="similarity">
    <text evidence="1">Belongs to the protein kinase superfamily. TKL Ser/Thr protein kinase family.</text>
</comment>
<dbReference type="OrthoDB" id="3918771at2759"/>
<dbReference type="SMART" id="SM00248">
    <property type="entry name" value="ANK"/>
    <property type="match status" value="5"/>
</dbReference>
<evidence type="ECO:0000256" key="1">
    <source>
        <dbReference type="ARBA" id="ARBA00005843"/>
    </source>
</evidence>
<dbReference type="SUPFAM" id="SSF48403">
    <property type="entry name" value="Ankyrin repeat"/>
    <property type="match status" value="1"/>
</dbReference>
<dbReference type="InterPro" id="IPR008271">
    <property type="entry name" value="Ser/Thr_kinase_AS"/>
</dbReference>
<dbReference type="GO" id="GO:0005524">
    <property type="term" value="F:ATP binding"/>
    <property type="evidence" value="ECO:0007669"/>
    <property type="project" value="UniProtKB-KW"/>
</dbReference>
<dbReference type="PROSITE" id="PS00108">
    <property type="entry name" value="PROTEIN_KINASE_ST"/>
    <property type="match status" value="1"/>
</dbReference>
<keyword evidence="5" id="KW-0067">ATP-binding</keyword>
<dbReference type="Pfam" id="PF07714">
    <property type="entry name" value="PK_Tyr_Ser-Thr"/>
    <property type="match status" value="1"/>
</dbReference>
<evidence type="ECO:0000313" key="10">
    <source>
        <dbReference type="Proteomes" id="UP000800041"/>
    </source>
</evidence>
<dbReference type="Gene3D" id="1.10.510.10">
    <property type="entry name" value="Transferase(Phosphotransferase) domain 1"/>
    <property type="match status" value="1"/>
</dbReference>
<dbReference type="PROSITE" id="PS50297">
    <property type="entry name" value="ANK_REP_REGION"/>
    <property type="match status" value="3"/>
</dbReference>
<keyword evidence="4 9" id="KW-0418">Kinase</keyword>
<dbReference type="PROSITE" id="PS50088">
    <property type="entry name" value="ANK_REPEAT"/>
    <property type="match status" value="3"/>
</dbReference>
<dbReference type="SMART" id="SM00220">
    <property type="entry name" value="S_TKc"/>
    <property type="match status" value="1"/>
</dbReference>
<dbReference type="Pfam" id="PF00023">
    <property type="entry name" value="Ank"/>
    <property type="match status" value="2"/>
</dbReference>
<dbReference type="PANTHER" id="PTHR44329:SF288">
    <property type="entry name" value="MITOGEN-ACTIVATED PROTEIN KINASE KINASE KINASE 20"/>
    <property type="match status" value="1"/>
</dbReference>
<dbReference type="InterPro" id="IPR001245">
    <property type="entry name" value="Ser-Thr/Tyr_kinase_cat_dom"/>
</dbReference>
<feature type="repeat" description="ANK" evidence="6">
    <location>
        <begin position="824"/>
        <end position="856"/>
    </location>
</feature>
<name>A0A6G1GU13_9PEZI</name>
<sequence length="896" mass="98576">MSSLKPKSRSPSPIPLSYSEHSSNHTSRAQIINHGADYVSEGLKAYQRESSLDGRATAIEILVETLYDTGLPGPAVLINDNKLIGRGSQFVVYSQRMAVSQREGFSVTDVAVRTPMFPLDPNIPLRLTGPEAQSRLHDVYLEILALANPILRRHPNIAQLLAWGSNSDDHPVPVCLVMELARSNLRNFLQEDREGAMPLSLKYQFCRDVSAGLDILHECGLIHGDLKPDNILIFKEGDGFVAKLADFGLSILEASLNTEQSPLGDTLGWQAPEARHGTIITEEDLLQAEAYSFGLCVWSILLHGGDVPPSKKDQSQRDIALCQLKERENDLGEELYGILYAALDCLLDDDPLKRSIRAQGVFENAADTENQISQDLERMSLSSASSSISDFEQLYSTYFDQETRFADWELSTISKRCVADLFNRMMDSPESISPQILMSTFMVLTEEPELADTPRNAARDILLVAAEEVQAHIPHWTRTAVAKGSILEKDNLSFQDPLAFSNCMKRFHEDGGYASYYCGFPIDPREDGIEPLSGYSYIHWLATYGTLALLSGHLQSNGSRDINKLTGNLESPLYLACARGSWDIAEALLKYGADPTIRCTNFDISCLHWAFAFDAEEQSLAISALIAAGSDLNATIPDKAPFPHYPFVLPSGTPLHWAVAVRAHNTIRSLIQAGANVLVRDGADSYIFDSRVRHLNKFGGPNNDPFSVPSTDVQGLSALDYSAMVHDPFIFEVLVENKRPVGINATDKEGFSVFHRLSTSWERLTRTSILFCDRIFHGNPSDMERKLQRTVAAIKALGGNLELLTTSTLGDSSWNRAHAEWVFTGQTPLMIAAPGASPGVVEALLNAGAMVNAKDRNGMTALSCISEDSDCAARDIRAMISPGAEMIEAYPVQHHS</sequence>
<feature type="domain" description="Protein kinase" evidence="8">
    <location>
        <begin position="78"/>
        <end position="362"/>
    </location>
</feature>
<dbReference type="SUPFAM" id="SSF56112">
    <property type="entry name" value="Protein kinase-like (PK-like)"/>
    <property type="match status" value="1"/>
</dbReference>
<dbReference type="Proteomes" id="UP000800041">
    <property type="component" value="Unassembled WGS sequence"/>
</dbReference>
<gene>
    <name evidence="9" type="ORF">K402DRAFT_422932</name>
</gene>
<evidence type="ECO:0000256" key="4">
    <source>
        <dbReference type="ARBA" id="ARBA00022777"/>
    </source>
</evidence>
<dbReference type="Pfam" id="PF13857">
    <property type="entry name" value="Ank_5"/>
    <property type="match status" value="1"/>
</dbReference>
<evidence type="ECO:0000256" key="5">
    <source>
        <dbReference type="ARBA" id="ARBA00022840"/>
    </source>
</evidence>
<protein>
    <submittedName>
        <fullName evidence="9">Kinase-like protein</fullName>
    </submittedName>
</protein>
<keyword evidence="6" id="KW-0040">ANK repeat</keyword>